<comment type="caution">
    <text evidence="2">The sequence shown here is derived from an EMBL/GenBank/DDBJ whole genome shotgun (WGS) entry which is preliminary data.</text>
</comment>
<dbReference type="AlphaFoldDB" id="A0A073KBU2"/>
<dbReference type="RefSeq" id="WP_034638588.1">
    <property type="nucleotide sequence ID" value="NZ_CBCSJC010000031.1"/>
</dbReference>
<feature type="transmembrane region" description="Helical" evidence="1">
    <location>
        <begin position="105"/>
        <end position="125"/>
    </location>
</feature>
<dbReference type="Pfam" id="PF19700">
    <property type="entry name" value="DUF6198"/>
    <property type="match status" value="1"/>
</dbReference>
<name>A0A073KBU2_9BACI</name>
<dbReference type="OrthoDB" id="154912at2"/>
<proteinExistence type="predicted"/>
<protein>
    <submittedName>
        <fullName evidence="2">Membrane protein</fullName>
    </submittedName>
</protein>
<keyword evidence="1" id="KW-0812">Transmembrane</keyword>
<evidence type="ECO:0000313" key="3">
    <source>
        <dbReference type="Proteomes" id="UP000027822"/>
    </source>
</evidence>
<dbReference type="eggNOG" id="COG2364">
    <property type="taxonomic scope" value="Bacteria"/>
</dbReference>
<feature type="transmembrane region" description="Helical" evidence="1">
    <location>
        <begin position="7"/>
        <end position="28"/>
    </location>
</feature>
<accession>A0A073KBU2</accession>
<sequence>MKYEYIFFIGGLFILALGINMMTTVTDLGLSPYDSLFIALYENFGKSIGFWMFVINFIFVIIVFCLNKKYLSLGTIVTMFLISIFVDFIGSIDTVMAAIKAMPKLLTMALGNICVGCGIGIYVSANICTAPQESFVLVVSKMAKWTFRKTEIFLACLFLTASFLLDGPIYFGTIVLSFTTGYIIQAAIQVGNASLKRLKKEETLSHVA</sequence>
<gene>
    <name evidence="2" type="ORF">BAMA_21265</name>
</gene>
<feature type="transmembrane region" description="Helical" evidence="1">
    <location>
        <begin position="73"/>
        <end position="99"/>
    </location>
</feature>
<evidence type="ECO:0000313" key="2">
    <source>
        <dbReference type="EMBL" id="KEK19773.1"/>
    </source>
</evidence>
<dbReference type="PANTHER" id="PTHR40078:SF1">
    <property type="entry name" value="INTEGRAL MEMBRANE PROTEIN"/>
    <property type="match status" value="1"/>
</dbReference>
<dbReference type="Proteomes" id="UP000027822">
    <property type="component" value="Unassembled WGS sequence"/>
</dbReference>
<dbReference type="PANTHER" id="PTHR40078">
    <property type="entry name" value="INTEGRAL MEMBRANE PROTEIN-RELATED"/>
    <property type="match status" value="1"/>
</dbReference>
<keyword evidence="1" id="KW-0472">Membrane</keyword>
<keyword evidence="1" id="KW-1133">Transmembrane helix</keyword>
<reference evidence="2 3" key="1">
    <citation type="submission" date="2014-06" db="EMBL/GenBank/DDBJ databases">
        <title>Draft genome sequence of Bacillus manliponensis JCM 15802 (MCCC 1A00708).</title>
        <authorList>
            <person name="Lai Q."/>
            <person name="Liu Y."/>
            <person name="Shao Z."/>
        </authorList>
    </citation>
    <scope>NUCLEOTIDE SEQUENCE [LARGE SCALE GENOMIC DNA]</scope>
    <source>
        <strain evidence="2 3">JCM 15802</strain>
    </source>
</reference>
<organism evidence="2 3">
    <name type="scientific">Bacillus manliponensis</name>
    <dbReference type="NCBI Taxonomy" id="574376"/>
    <lineage>
        <taxon>Bacteria</taxon>
        <taxon>Bacillati</taxon>
        <taxon>Bacillota</taxon>
        <taxon>Bacilli</taxon>
        <taxon>Bacillales</taxon>
        <taxon>Bacillaceae</taxon>
        <taxon>Bacillus</taxon>
        <taxon>Bacillus cereus group</taxon>
    </lineage>
</organism>
<dbReference type="EMBL" id="JOTN01000006">
    <property type="protein sequence ID" value="KEK19773.1"/>
    <property type="molecule type" value="Genomic_DNA"/>
</dbReference>
<dbReference type="InterPro" id="IPR038750">
    <property type="entry name" value="YczE/YyaS-like"/>
</dbReference>
<feature type="transmembrane region" description="Helical" evidence="1">
    <location>
        <begin position="146"/>
        <end position="164"/>
    </location>
</feature>
<feature type="transmembrane region" description="Helical" evidence="1">
    <location>
        <begin position="48"/>
        <end position="66"/>
    </location>
</feature>
<keyword evidence="3" id="KW-1185">Reference proteome</keyword>
<evidence type="ECO:0000256" key="1">
    <source>
        <dbReference type="SAM" id="Phobius"/>
    </source>
</evidence>